<dbReference type="PANTHER" id="PTHR43168:SF2">
    <property type="entry name" value="LARGE RIBOSOMAL SUBUNIT PROTEIN BL33C"/>
    <property type="match status" value="1"/>
</dbReference>
<sequence>MPQEHVTLACTVCRHRNYHTTKNPKNVRNKLELKKYCKWCRKHTPHKEV</sequence>
<dbReference type="GO" id="GO:0003735">
    <property type="term" value="F:structural constituent of ribosome"/>
    <property type="evidence" value="ECO:0007669"/>
    <property type="project" value="InterPro"/>
</dbReference>
<evidence type="ECO:0000256" key="4">
    <source>
        <dbReference type="ARBA" id="ARBA00035176"/>
    </source>
</evidence>
<dbReference type="InterPro" id="IPR001705">
    <property type="entry name" value="Ribosomal_bL33"/>
</dbReference>
<evidence type="ECO:0000256" key="5">
    <source>
        <dbReference type="HAMAP-Rule" id="MF_00294"/>
    </source>
</evidence>
<dbReference type="Pfam" id="PF00471">
    <property type="entry name" value="Ribosomal_L33"/>
    <property type="match status" value="1"/>
</dbReference>
<protein>
    <recommendedName>
        <fullName evidence="4 5">Large ribosomal subunit protein bL33</fullName>
    </recommendedName>
</protein>
<dbReference type="NCBIfam" id="NF001764">
    <property type="entry name" value="PRK00504.1"/>
    <property type="match status" value="1"/>
</dbReference>
<dbReference type="NCBIfam" id="TIGR01023">
    <property type="entry name" value="rpmG_bact"/>
    <property type="match status" value="1"/>
</dbReference>
<dbReference type="EMBL" id="AP011795">
    <property type="protein sequence ID" value="BAL58184.1"/>
    <property type="molecule type" value="Genomic_DNA"/>
</dbReference>
<dbReference type="AlphaFoldDB" id="H5SPU8"/>
<reference evidence="7" key="2">
    <citation type="journal article" date="2012" name="PLoS ONE">
        <title>A Deeply Branching Thermophilic Bacterium with an Ancient Acetyl-CoA Pathway Dominates a Subsurface Ecosystem.</title>
        <authorList>
            <person name="Takami H."/>
            <person name="Noguchi H."/>
            <person name="Takaki Y."/>
            <person name="Uchiyama I."/>
            <person name="Toyoda A."/>
            <person name="Nishi S."/>
            <person name="Chee G.-J."/>
            <person name="Arai W."/>
            <person name="Nunoura T."/>
            <person name="Itoh T."/>
            <person name="Hattori M."/>
            <person name="Takai K."/>
        </authorList>
    </citation>
    <scope>NUCLEOTIDE SEQUENCE</scope>
</reference>
<dbReference type="EMBL" id="AP011740">
    <property type="protein sequence ID" value="BAL56222.1"/>
    <property type="molecule type" value="Genomic_DNA"/>
</dbReference>
<dbReference type="InterPro" id="IPR038584">
    <property type="entry name" value="Ribosomal_bL33_sf"/>
</dbReference>
<evidence type="ECO:0000313" key="7">
    <source>
        <dbReference type="EMBL" id="BAL58184.1"/>
    </source>
</evidence>
<keyword evidence="2 5" id="KW-0689">Ribosomal protein</keyword>
<dbReference type="InterPro" id="IPR011332">
    <property type="entry name" value="Ribosomal_zn-bd"/>
</dbReference>
<evidence type="ECO:0000256" key="1">
    <source>
        <dbReference type="ARBA" id="ARBA00007596"/>
    </source>
</evidence>
<evidence type="ECO:0000313" key="6">
    <source>
        <dbReference type="EMBL" id="BAL56222.1"/>
    </source>
</evidence>
<organism evidence="7">
    <name type="scientific">uncultured Acetothermia bacterium</name>
    <dbReference type="NCBI Taxonomy" id="236499"/>
    <lineage>
        <taxon>Bacteria</taxon>
        <taxon>Candidatus Bipolaricaulota</taxon>
        <taxon>environmental samples</taxon>
    </lineage>
</organism>
<name>H5SPU8_9BACT</name>
<keyword evidence="3 5" id="KW-0687">Ribonucleoprotein</keyword>
<dbReference type="HAMAP" id="MF_00294">
    <property type="entry name" value="Ribosomal_bL33"/>
    <property type="match status" value="1"/>
</dbReference>
<dbReference type="Gene3D" id="2.20.28.120">
    <property type="entry name" value="Ribosomal protein L33"/>
    <property type="match status" value="1"/>
</dbReference>
<dbReference type="GO" id="GO:0005840">
    <property type="term" value="C:ribosome"/>
    <property type="evidence" value="ECO:0007669"/>
    <property type="project" value="UniProtKB-KW"/>
</dbReference>
<dbReference type="SUPFAM" id="SSF57829">
    <property type="entry name" value="Zn-binding ribosomal proteins"/>
    <property type="match status" value="1"/>
</dbReference>
<dbReference type="GO" id="GO:0006412">
    <property type="term" value="P:translation"/>
    <property type="evidence" value="ECO:0007669"/>
    <property type="project" value="UniProtKB-UniRule"/>
</dbReference>
<dbReference type="GO" id="GO:1990904">
    <property type="term" value="C:ribonucleoprotein complex"/>
    <property type="evidence" value="ECO:0007669"/>
    <property type="project" value="UniProtKB-KW"/>
</dbReference>
<gene>
    <name evidence="5" type="primary">rpmG</name>
    <name evidence="6" type="ORF">HGMM_F35B12C36</name>
    <name evidence="7" type="ORF">HGMM_F54G04C25</name>
</gene>
<accession>H5SPU8</accession>
<comment type="similarity">
    <text evidence="1 5">Belongs to the bacterial ribosomal protein bL33 family.</text>
</comment>
<proteinExistence type="inferred from homology"/>
<dbReference type="NCBIfam" id="NF001860">
    <property type="entry name" value="PRK00595.1"/>
    <property type="match status" value="1"/>
</dbReference>
<dbReference type="PANTHER" id="PTHR43168">
    <property type="entry name" value="50S RIBOSOMAL PROTEIN L33, CHLOROPLASTIC"/>
    <property type="match status" value="1"/>
</dbReference>
<evidence type="ECO:0000256" key="3">
    <source>
        <dbReference type="ARBA" id="ARBA00023274"/>
    </source>
</evidence>
<dbReference type="GO" id="GO:0005737">
    <property type="term" value="C:cytoplasm"/>
    <property type="evidence" value="ECO:0007669"/>
    <property type="project" value="UniProtKB-ARBA"/>
</dbReference>
<evidence type="ECO:0000256" key="2">
    <source>
        <dbReference type="ARBA" id="ARBA00022980"/>
    </source>
</evidence>
<reference evidence="7" key="1">
    <citation type="journal article" date="2005" name="Environ. Microbiol.">
        <title>Genetic and functional properties of uncultivated thermophilic crenarchaeotes from a subsurface gold mine as revealed by analysis of genome fragments.</title>
        <authorList>
            <person name="Nunoura T."/>
            <person name="Hirayama H."/>
            <person name="Takami H."/>
            <person name="Oida H."/>
            <person name="Nishi S."/>
            <person name="Shimamura S."/>
            <person name="Suzuki Y."/>
            <person name="Inagaki F."/>
            <person name="Takai K."/>
            <person name="Nealson K.H."/>
            <person name="Horikoshi K."/>
        </authorList>
    </citation>
    <scope>NUCLEOTIDE SEQUENCE</scope>
</reference>